<proteinExistence type="predicted"/>
<evidence type="ECO:0000313" key="1">
    <source>
        <dbReference type="EMBL" id="CAG8856565.1"/>
    </source>
</evidence>
<organism evidence="1 2">
    <name type="scientific">Gigaspora margarita</name>
    <dbReference type="NCBI Taxonomy" id="4874"/>
    <lineage>
        <taxon>Eukaryota</taxon>
        <taxon>Fungi</taxon>
        <taxon>Fungi incertae sedis</taxon>
        <taxon>Mucoromycota</taxon>
        <taxon>Glomeromycotina</taxon>
        <taxon>Glomeromycetes</taxon>
        <taxon>Diversisporales</taxon>
        <taxon>Gigasporaceae</taxon>
        <taxon>Gigaspora</taxon>
    </lineage>
</organism>
<protein>
    <submittedName>
        <fullName evidence="1">16116_t:CDS:1</fullName>
    </submittedName>
</protein>
<dbReference type="Proteomes" id="UP000789901">
    <property type="component" value="Unassembled WGS sequence"/>
</dbReference>
<accession>A0ABN7XNF0</accession>
<dbReference type="EMBL" id="CAJVQB010161349">
    <property type="protein sequence ID" value="CAG8856565.1"/>
    <property type="molecule type" value="Genomic_DNA"/>
</dbReference>
<reference evidence="1 2" key="1">
    <citation type="submission" date="2021-06" db="EMBL/GenBank/DDBJ databases">
        <authorList>
            <person name="Kallberg Y."/>
            <person name="Tangrot J."/>
            <person name="Rosling A."/>
        </authorList>
    </citation>
    <scope>NUCLEOTIDE SEQUENCE [LARGE SCALE GENOMIC DNA]</scope>
    <source>
        <strain evidence="1 2">120-4 pot B 10/14</strain>
    </source>
</reference>
<name>A0ABN7XNF0_GIGMA</name>
<keyword evidence="2" id="KW-1185">Reference proteome</keyword>
<evidence type="ECO:0000313" key="2">
    <source>
        <dbReference type="Proteomes" id="UP000789901"/>
    </source>
</evidence>
<feature type="non-terminal residue" evidence="1">
    <location>
        <position position="117"/>
    </location>
</feature>
<feature type="non-terminal residue" evidence="1">
    <location>
        <position position="1"/>
    </location>
</feature>
<sequence>KHKNHKLDRVHFNFQESLEFTADMVRDVEFYMRKMNCSPQQICKALEEKYSVKVNMPVLYQPSIQRIIEKKEIDPRWYVECLKFEDIILNDNTAATNHYDMALSLFLVVYNYLSSCL</sequence>
<comment type="caution">
    <text evidence="1">The sequence shown here is derived from an EMBL/GenBank/DDBJ whole genome shotgun (WGS) entry which is preliminary data.</text>
</comment>
<gene>
    <name evidence="1" type="ORF">GMARGA_LOCUS45386</name>
</gene>